<protein>
    <submittedName>
        <fullName evidence="2">Os04g0304250 protein</fullName>
    </submittedName>
</protein>
<name>A0A0P0W8B3_ORYSJ</name>
<dbReference type="EMBL" id="AP014960">
    <property type="protein sequence ID" value="BAS88478.1"/>
    <property type="molecule type" value="Genomic_DNA"/>
</dbReference>
<keyword evidence="3" id="KW-1185">Reference proteome</keyword>
<dbReference type="Proteomes" id="UP000059680">
    <property type="component" value="Chromosome 4"/>
</dbReference>
<evidence type="ECO:0000313" key="2">
    <source>
        <dbReference type="EMBL" id="BAS88478.1"/>
    </source>
</evidence>
<accession>A0A0P0W8B3</accession>
<sequence length="118" mass="12366">VAADHLPGGVAGHGEEPLAGVDDGAVRARRVGHHERLLQARQRVLELLRHPRQGVVRRAPDAAVHRRLAAPRAAAVAPRRRRRHRTPRLLLVGAAASARRILGDDLQAGGGAAAAGGG</sequence>
<evidence type="ECO:0000313" key="3">
    <source>
        <dbReference type="Proteomes" id="UP000059680"/>
    </source>
</evidence>
<evidence type="ECO:0000256" key="1">
    <source>
        <dbReference type="SAM" id="MobiDB-lite"/>
    </source>
</evidence>
<proteinExistence type="predicted"/>
<dbReference type="AlphaFoldDB" id="A0A0P0W8B3"/>
<dbReference type="PaxDb" id="39947-A0A0P0W8B3"/>
<dbReference type="InParanoid" id="A0A0P0W8B3"/>
<reference evidence="2 3" key="2">
    <citation type="journal article" date="2013" name="Plant Cell Physiol.">
        <title>Rice Annotation Project Database (RAP-DB): an integrative and interactive database for rice genomics.</title>
        <authorList>
            <person name="Sakai H."/>
            <person name="Lee S.S."/>
            <person name="Tanaka T."/>
            <person name="Numa H."/>
            <person name="Kim J."/>
            <person name="Kawahara Y."/>
            <person name="Wakimoto H."/>
            <person name="Yang C.C."/>
            <person name="Iwamoto M."/>
            <person name="Abe T."/>
            <person name="Yamada Y."/>
            <person name="Muto A."/>
            <person name="Inokuchi H."/>
            <person name="Ikemura T."/>
            <person name="Matsumoto T."/>
            <person name="Sasaki T."/>
            <person name="Itoh T."/>
        </authorList>
    </citation>
    <scope>NUCLEOTIDE SEQUENCE [LARGE SCALE GENOMIC DNA]</scope>
    <source>
        <strain evidence="3">cv. Nipponbare</strain>
    </source>
</reference>
<reference evidence="3" key="1">
    <citation type="journal article" date="2005" name="Nature">
        <title>The map-based sequence of the rice genome.</title>
        <authorList>
            <consortium name="International rice genome sequencing project (IRGSP)"/>
            <person name="Matsumoto T."/>
            <person name="Wu J."/>
            <person name="Kanamori H."/>
            <person name="Katayose Y."/>
            <person name="Fujisawa M."/>
            <person name="Namiki N."/>
            <person name="Mizuno H."/>
            <person name="Yamamoto K."/>
            <person name="Antonio B.A."/>
            <person name="Baba T."/>
            <person name="Sakata K."/>
            <person name="Nagamura Y."/>
            <person name="Aoki H."/>
            <person name="Arikawa K."/>
            <person name="Arita K."/>
            <person name="Bito T."/>
            <person name="Chiden Y."/>
            <person name="Fujitsuka N."/>
            <person name="Fukunaka R."/>
            <person name="Hamada M."/>
            <person name="Harada C."/>
            <person name="Hayashi A."/>
            <person name="Hijishita S."/>
            <person name="Honda M."/>
            <person name="Hosokawa S."/>
            <person name="Ichikawa Y."/>
            <person name="Idonuma A."/>
            <person name="Iijima M."/>
            <person name="Ikeda M."/>
            <person name="Ikeno M."/>
            <person name="Ito K."/>
            <person name="Ito S."/>
            <person name="Ito T."/>
            <person name="Ito Y."/>
            <person name="Ito Y."/>
            <person name="Iwabuchi A."/>
            <person name="Kamiya K."/>
            <person name="Karasawa W."/>
            <person name="Kurita K."/>
            <person name="Katagiri S."/>
            <person name="Kikuta A."/>
            <person name="Kobayashi H."/>
            <person name="Kobayashi N."/>
            <person name="Machita K."/>
            <person name="Maehara T."/>
            <person name="Masukawa M."/>
            <person name="Mizubayashi T."/>
            <person name="Mukai Y."/>
            <person name="Nagasaki H."/>
            <person name="Nagata Y."/>
            <person name="Naito S."/>
            <person name="Nakashima M."/>
            <person name="Nakama Y."/>
            <person name="Nakamichi Y."/>
            <person name="Nakamura M."/>
            <person name="Meguro A."/>
            <person name="Negishi M."/>
            <person name="Ohta I."/>
            <person name="Ohta T."/>
            <person name="Okamoto M."/>
            <person name="Ono N."/>
            <person name="Saji S."/>
            <person name="Sakaguchi M."/>
            <person name="Sakai K."/>
            <person name="Shibata M."/>
            <person name="Shimokawa T."/>
            <person name="Song J."/>
            <person name="Takazaki Y."/>
            <person name="Terasawa K."/>
            <person name="Tsugane M."/>
            <person name="Tsuji K."/>
            <person name="Ueda S."/>
            <person name="Waki K."/>
            <person name="Yamagata H."/>
            <person name="Yamamoto M."/>
            <person name="Yamamoto S."/>
            <person name="Yamane H."/>
            <person name="Yoshiki S."/>
            <person name="Yoshihara R."/>
            <person name="Yukawa K."/>
            <person name="Zhong H."/>
            <person name="Yano M."/>
            <person name="Yuan Q."/>
            <person name="Ouyang S."/>
            <person name="Liu J."/>
            <person name="Jones K.M."/>
            <person name="Gansberger K."/>
            <person name="Moffat K."/>
            <person name="Hill J."/>
            <person name="Bera J."/>
            <person name="Fadrosh D."/>
            <person name="Jin S."/>
            <person name="Johri S."/>
            <person name="Kim M."/>
            <person name="Overton L."/>
            <person name="Reardon M."/>
            <person name="Tsitrin T."/>
            <person name="Vuong H."/>
            <person name="Weaver B."/>
            <person name="Ciecko A."/>
            <person name="Tallon L."/>
            <person name="Jackson J."/>
            <person name="Pai G."/>
            <person name="Aken S.V."/>
            <person name="Utterback T."/>
            <person name="Reidmuller S."/>
            <person name="Feldblyum T."/>
            <person name="Hsiao J."/>
            <person name="Zismann V."/>
            <person name="Iobst S."/>
            <person name="de Vazeille A.R."/>
            <person name="Buell C.R."/>
            <person name="Ying K."/>
            <person name="Li Y."/>
            <person name="Lu T."/>
            <person name="Huang Y."/>
            <person name="Zhao Q."/>
            <person name="Feng Q."/>
            <person name="Zhang L."/>
            <person name="Zhu J."/>
            <person name="Weng Q."/>
            <person name="Mu J."/>
            <person name="Lu Y."/>
            <person name="Fan D."/>
            <person name="Liu Y."/>
            <person name="Guan J."/>
            <person name="Zhang Y."/>
            <person name="Yu S."/>
            <person name="Liu X."/>
            <person name="Zhang Y."/>
            <person name="Hong G."/>
            <person name="Han B."/>
            <person name="Choisne N."/>
            <person name="Demange N."/>
            <person name="Orjeda G."/>
            <person name="Samain S."/>
            <person name="Cattolico L."/>
            <person name="Pelletier E."/>
            <person name="Couloux A."/>
            <person name="Segurens B."/>
            <person name="Wincker P."/>
            <person name="D'Hont A."/>
            <person name="Scarpelli C."/>
            <person name="Weissenbach J."/>
            <person name="Salanoubat M."/>
            <person name="Quetier F."/>
            <person name="Yu Y."/>
            <person name="Kim H.R."/>
            <person name="Rambo T."/>
            <person name="Currie J."/>
            <person name="Collura K."/>
            <person name="Luo M."/>
            <person name="Yang T."/>
            <person name="Ammiraju J.S.S."/>
            <person name="Engler F."/>
            <person name="Soderlund C."/>
            <person name="Wing R.A."/>
            <person name="Palmer L.E."/>
            <person name="de la Bastide M."/>
            <person name="Spiegel L."/>
            <person name="Nascimento L."/>
            <person name="Zutavern T."/>
            <person name="O'Shaughnessy A."/>
            <person name="Dike S."/>
            <person name="Dedhia N."/>
            <person name="Preston R."/>
            <person name="Balija V."/>
            <person name="McCombie W.R."/>
            <person name="Chow T."/>
            <person name="Chen H."/>
            <person name="Chung M."/>
            <person name="Chen C."/>
            <person name="Shaw J."/>
            <person name="Wu H."/>
            <person name="Hsiao K."/>
            <person name="Chao Y."/>
            <person name="Chu M."/>
            <person name="Cheng C."/>
            <person name="Hour A."/>
            <person name="Lee P."/>
            <person name="Lin S."/>
            <person name="Lin Y."/>
            <person name="Liou J."/>
            <person name="Liu S."/>
            <person name="Hsing Y."/>
            <person name="Raghuvanshi S."/>
            <person name="Mohanty A."/>
            <person name="Bharti A.K."/>
            <person name="Gaur A."/>
            <person name="Gupta V."/>
            <person name="Kumar D."/>
            <person name="Ravi V."/>
            <person name="Vij S."/>
            <person name="Kapur A."/>
            <person name="Khurana P."/>
            <person name="Khurana P."/>
            <person name="Khurana J.P."/>
            <person name="Tyagi A.K."/>
            <person name="Gaikwad K."/>
            <person name="Singh A."/>
            <person name="Dalal V."/>
            <person name="Srivastava S."/>
            <person name="Dixit A."/>
            <person name="Pal A.K."/>
            <person name="Ghazi I.A."/>
            <person name="Yadav M."/>
            <person name="Pandit A."/>
            <person name="Bhargava A."/>
            <person name="Sureshbabu K."/>
            <person name="Batra K."/>
            <person name="Sharma T.R."/>
            <person name="Mohapatra T."/>
            <person name="Singh N.K."/>
            <person name="Messing J."/>
            <person name="Nelson A.B."/>
            <person name="Fuks G."/>
            <person name="Kavchok S."/>
            <person name="Keizer G."/>
            <person name="Linton E."/>
            <person name="Llaca V."/>
            <person name="Song R."/>
            <person name="Tanyolac B."/>
            <person name="Young S."/>
            <person name="Ho-Il K."/>
            <person name="Hahn J.H."/>
            <person name="Sangsakoo G."/>
            <person name="Vanavichit A."/>
            <person name="de Mattos Luiz.A.T."/>
            <person name="Zimmer P.D."/>
            <person name="Malone G."/>
            <person name="Dellagostin O."/>
            <person name="de Oliveira A.C."/>
            <person name="Bevan M."/>
            <person name="Bancroft I."/>
            <person name="Minx P."/>
            <person name="Cordum H."/>
            <person name="Wilson R."/>
            <person name="Cheng Z."/>
            <person name="Jin W."/>
            <person name="Jiang J."/>
            <person name="Leong S.A."/>
            <person name="Iwama H."/>
            <person name="Gojobori T."/>
            <person name="Itoh T."/>
            <person name="Niimura Y."/>
            <person name="Fujii Y."/>
            <person name="Habara T."/>
            <person name="Sakai H."/>
            <person name="Sato Y."/>
            <person name="Wilson G."/>
            <person name="Kumar K."/>
            <person name="McCouch S."/>
            <person name="Juretic N."/>
            <person name="Hoen D."/>
            <person name="Wright S."/>
            <person name="Bruskiewich R."/>
            <person name="Bureau T."/>
            <person name="Miyao A."/>
            <person name="Hirochika H."/>
            <person name="Nishikawa T."/>
            <person name="Kadowaki K."/>
            <person name="Sugiura M."/>
            <person name="Burr B."/>
            <person name="Sasaki T."/>
        </authorList>
    </citation>
    <scope>NUCLEOTIDE SEQUENCE [LARGE SCALE GENOMIC DNA]</scope>
    <source>
        <strain evidence="3">cv. Nipponbare</strain>
    </source>
</reference>
<organism evidence="2 3">
    <name type="scientific">Oryza sativa subsp. japonica</name>
    <name type="common">Rice</name>
    <dbReference type="NCBI Taxonomy" id="39947"/>
    <lineage>
        <taxon>Eukaryota</taxon>
        <taxon>Viridiplantae</taxon>
        <taxon>Streptophyta</taxon>
        <taxon>Embryophyta</taxon>
        <taxon>Tracheophyta</taxon>
        <taxon>Spermatophyta</taxon>
        <taxon>Magnoliopsida</taxon>
        <taxon>Liliopsida</taxon>
        <taxon>Poales</taxon>
        <taxon>Poaceae</taxon>
        <taxon>BOP clade</taxon>
        <taxon>Oryzoideae</taxon>
        <taxon>Oryzeae</taxon>
        <taxon>Oryzinae</taxon>
        <taxon>Oryza</taxon>
        <taxon>Oryza sativa</taxon>
    </lineage>
</organism>
<feature type="non-terminal residue" evidence="2">
    <location>
        <position position="118"/>
    </location>
</feature>
<feature type="non-terminal residue" evidence="2">
    <location>
        <position position="1"/>
    </location>
</feature>
<reference evidence="2 3" key="3">
    <citation type="journal article" date="2013" name="Rice">
        <title>Improvement of the Oryza sativa Nipponbare reference genome using next generation sequence and optical map data.</title>
        <authorList>
            <person name="Kawahara Y."/>
            <person name="de la Bastide M."/>
            <person name="Hamilton J.P."/>
            <person name="Kanamori H."/>
            <person name="McCombie W.R."/>
            <person name="Ouyang S."/>
            <person name="Schwartz D.C."/>
            <person name="Tanaka T."/>
            <person name="Wu J."/>
            <person name="Zhou S."/>
            <person name="Childs K.L."/>
            <person name="Davidson R.M."/>
            <person name="Lin H."/>
            <person name="Quesada-Ocampo L."/>
            <person name="Vaillancourt B."/>
            <person name="Sakai H."/>
            <person name="Lee S.S."/>
            <person name="Kim J."/>
            <person name="Numa H."/>
            <person name="Itoh T."/>
            <person name="Buell C.R."/>
            <person name="Matsumoto T."/>
        </authorList>
    </citation>
    <scope>NUCLEOTIDE SEQUENCE [LARGE SCALE GENOMIC DNA]</scope>
    <source>
        <strain evidence="3">cv. Nipponbare</strain>
    </source>
</reference>
<dbReference type="Gramene" id="Os04t0304250-00">
    <property type="protein sequence ID" value="Os04t0304250-00"/>
    <property type="gene ID" value="Os04g0304250"/>
</dbReference>
<feature type="region of interest" description="Disordered" evidence="1">
    <location>
        <begin position="1"/>
        <end position="23"/>
    </location>
</feature>
<gene>
    <name evidence="2" type="ordered locus">Os04g0304250</name>
    <name evidence="2" type="ORF">OSNPB_040304250</name>
</gene>